<keyword evidence="11 12" id="KW-0234">DNA repair</keyword>
<keyword evidence="10 12" id="KW-0233">DNA recombination</keyword>
<evidence type="ECO:0000256" key="1">
    <source>
        <dbReference type="ARBA" id="ARBA00009518"/>
    </source>
</evidence>
<keyword evidence="7 12" id="KW-0378">Hydrolase</keyword>
<feature type="active site" evidence="12">
    <location>
        <position position="146"/>
    </location>
</feature>
<feature type="active site" evidence="12">
    <location>
        <position position="73"/>
    </location>
</feature>
<dbReference type="HAMAP" id="MF_00034">
    <property type="entry name" value="RuvC"/>
    <property type="match status" value="1"/>
</dbReference>
<dbReference type="InterPro" id="IPR002176">
    <property type="entry name" value="X-over_junc_endoDNase_RuvC"/>
</dbReference>
<dbReference type="InterPro" id="IPR012337">
    <property type="entry name" value="RNaseH-like_sf"/>
</dbReference>
<comment type="subunit">
    <text evidence="12">Homodimer which binds Holliday junction (HJ) DNA. The HJ becomes 2-fold symmetrical on binding to RuvC with unstacked arms; it has a different conformation from HJ DNA in complex with RuvA. In the full resolvosome a probable DNA-RuvA(4)-RuvB(12)-RuvC(2) complex forms which resolves the HJ.</text>
</comment>
<keyword evidence="5 12" id="KW-0255">Endonuclease</keyword>
<comment type="catalytic activity">
    <reaction evidence="12">
        <text>Endonucleolytic cleavage at a junction such as a reciprocal single-stranded crossover between two homologous DNA duplexes (Holliday junction).</text>
        <dbReference type="EC" id="3.1.21.10"/>
    </reaction>
</comment>
<dbReference type="NCBIfam" id="TIGR00228">
    <property type="entry name" value="ruvC"/>
    <property type="match status" value="1"/>
</dbReference>
<evidence type="ECO:0000256" key="11">
    <source>
        <dbReference type="ARBA" id="ARBA00023204"/>
    </source>
</evidence>
<comment type="subcellular location">
    <subcellularLocation>
        <location evidence="12">Cytoplasm</location>
    </subcellularLocation>
</comment>
<evidence type="ECO:0000256" key="9">
    <source>
        <dbReference type="ARBA" id="ARBA00023125"/>
    </source>
</evidence>
<comment type="similarity">
    <text evidence="1 12">Belongs to the RuvC family.</text>
</comment>
<keyword evidence="8 12" id="KW-0460">Magnesium</keyword>
<evidence type="ECO:0000256" key="12">
    <source>
        <dbReference type="HAMAP-Rule" id="MF_00034"/>
    </source>
</evidence>
<evidence type="ECO:0000256" key="10">
    <source>
        <dbReference type="ARBA" id="ARBA00023172"/>
    </source>
</evidence>
<gene>
    <name evidence="12 14" type="primary">ruvC</name>
    <name evidence="14" type="ORF">QM524_03200</name>
</gene>
<evidence type="ECO:0000256" key="4">
    <source>
        <dbReference type="ARBA" id="ARBA00022723"/>
    </source>
</evidence>
<dbReference type="PANTHER" id="PTHR30194">
    <property type="entry name" value="CROSSOVER JUNCTION ENDODEOXYRIBONUCLEASE RUVC"/>
    <property type="match status" value="1"/>
</dbReference>
<sequence>MAESVEKIILGVDPGTRFMGYGVILVQRGNISVLQYGVINVSKYATQELKLKKIFERIIGIIEEFSPDEMAIEAPFFGKNVQSMLKLGRAQGVVMAAALSRQIPIVEYSPKTVKQSVTGNGNASKEQVASMLDHLLKMKLEPEMFDATDALGIAVCHHFHGNNIMSTNKGTKKGWAAFINENPNRIK</sequence>
<evidence type="ECO:0000256" key="5">
    <source>
        <dbReference type="ARBA" id="ARBA00022759"/>
    </source>
</evidence>
<keyword evidence="6 12" id="KW-0227">DNA damage</keyword>
<evidence type="ECO:0000256" key="3">
    <source>
        <dbReference type="ARBA" id="ARBA00022722"/>
    </source>
</evidence>
<keyword evidence="15" id="KW-1185">Reference proteome</keyword>
<evidence type="ECO:0000256" key="6">
    <source>
        <dbReference type="ARBA" id="ARBA00022763"/>
    </source>
</evidence>
<dbReference type="InterPro" id="IPR020563">
    <property type="entry name" value="X-over_junc_endoDNase_Mg_BS"/>
</dbReference>
<protein>
    <recommendedName>
        <fullName evidence="12 13">Crossover junction endodeoxyribonuclease RuvC</fullName>
        <ecNumber evidence="12 13">3.1.21.10</ecNumber>
    </recommendedName>
    <alternativeName>
        <fullName evidence="12">Holliday junction nuclease RuvC</fullName>
    </alternativeName>
    <alternativeName>
        <fullName evidence="12">Holliday junction resolvase RuvC</fullName>
    </alternativeName>
</protein>
<dbReference type="PANTHER" id="PTHR30194:SF3">
    <property type="entry name" value="CROSSOVER JUNCTION ENDODEOXYRIBONUCLEASE RUVC"/>
    <property type="match status" value="1"/>
</dbReference>
<keyword evidence="9 12" id="KW-0238">DNA-binding</keyword>
<dbReference type="Proteomes" id="UP001236507">
    <property type="component" value="Unassembled WGS sequence"/>
</dbReference>
<keyword evidence="3 12" id="KW-0540">Nuclease</keyword>
<feature type="binding site" evidence="12">
    <location>
        <position position="73"/>
    </location>
    <ligand>
        <name>Mg(2+)</name>
        <dbReference type="ChEBI" id="CHEBI:18420"/>
        <label>2</label>
    </ligand>
</feature>
<comment type="caution">
    <text evidence="14">The sequence shown here is derived from an EMBL/GenBank/DDBJ whole genome shotgun (WGS) entry which is preliminary data.</text>
</comment>
<evidence type="ECO:0000256" key="7">
    <source>
        <dbReference type="ARBA" id="ARBA00022801"/>
    </source>
</evidence>
<dbReference type="InterPro" id="IPR036397">
    <property type="entry name" value="RNaseH_sf"/>
</dbReference>
<dbReference type="PROSITE" id="PS01321">
    <property type="entry name" value="RUVC"/>
    <property type="match status" value="1"/>
</dbReference>
<keyword evidence="2 12" id="KW-0963">Cytoplasm</keyword>
<feature type="binding site" evidence="12">
    <location>
        <position position="13"/>
    </location>
    <ligand>
        <name>Mg(2+)</name>
        <dbReference type="ChEBI" id="CHEBI:18420"/>
        <label>1</label>
    </ligand>
</feature>
<dbReference type="RefSeq" id="WP_095163632.1">
    <property type="nucleotide sequence ID" value="NZ_JASHIF010000002.1"/>
</dbReference>
<dbReference type="EMBL" id="JASHIF010000002">
    <property type="protein sequence ID" value="MDI9858210.1"/>
    <property type="molecule type" value="Genomic_DNA"/>
</dbReference>
<feature type="active site" evidence="12">
    <location>
        <position position="13"/>
    </location>
</feature>
<name>A0ABT6Y3S5_9BACT</name>
<dbReference type="EC" id="3.1.21.10" evidence="12 13"/>
<comment type="cofactor">
    <cofactor evidence="12">
        <name>Mg(2+)</name>
        <dbReference type="ChEBI" id="CHEBI:18420"/>
    </cofactor>
    <text evidence="12">Binds 2 Mg(2+) ion per subunit.</text>
</comment>
<dbReference type="PRINTS" id="PR00696">
    <property type="entry name" value="RSOLVASERUVC"/>
</dbReference>
<dbReference type="Gene3D" id="3.30.420.10">
    <property type="entry name" value="Ribonuclease H-like superfamily/Ribonuclease H"/>
    <property type="match status" value="1"/>
</dbReference>
<proteinExistence type="inferred from homology"/>
<accession>A0ABT6Y3S5</accession>
<dbReference type="Pfam" id="PF02075">
    <property type="entry name" value="RuvC"/>
    <property type="match status" value="1"/>
</dbReference>
<evidence type="ECO:0000313" key="15">
    <source>
        <dbReference type="Proteomes" id="UP001236507"/>
    </source>
</evidence>
<evidence type="ECO:0000256" key="13">
    <source>
        <dbReference type="NCBIfam" id="TIGR00228"/>
    </source>
</evidence>
<comment type="function">
    <text evidence="12">The RuvA-RuvB-RuvC complex processes Holliday junction (HJ) DNA during genetic recombination and DNA repair. Endonuclease that resolves HJ intermediates. Cleaves cruciform DNA by making single-stranded nicks across the HJ at symmetrical positions within the homologous arms, yielding a 5'-phosphate and a 3'-hydroxyl group; requires a central core of homology in the junction. The consensus cleavage sequence is 5'-(A/T)TT(C/G)-3'. Cleavage occurs on the 3'-side of the TT dinucleotide at the point of strand exchange. HJ branch migration catalyzed by RuvA-RuvB allows RuvC to scan DNA until it finds its consensus sequence, where it cleaves and resolves the cruciform DNA.</text>
</comment>
<dbReference type="CDD" id="cd16962">
    <property type="entry name" value="RuvC"/>
    <property type="match status" value="1"/>
</dbReference>
<reference evidence="14 15" key="1">
    <citation type="submission" date="2023-05" db="EMBL/GenBank/DDBJ databases">
        <title>Novel species of genus Flectobacillus isolated from stream in China.</title>
        <authorList>
            <person name="Lu H."/>
        </authorList>
    </citation>
    <scope>NUCLEOTIDE SEQUENCE [LARGE SCALE GENOMIC DNA]</scope>
    <source>
        <strain evidence="14 15">KCTC 42575</strain>
    </source>
</reference>
<evidence type="ECO:0000313" key="14">
    <source>
        <dbReference type="EMBL" id="MDI9858210.1"/>
    </source>
</evidence>
<organism evidence="14 15">
    <name type="scientific">Flectobacillus roseus</name>
    <dbReference type="NCBI Taxonomy" id="502259"/>
    <lineage>
        <taxon>Bacteria</taxon>
        <taxon>Pseudomonadati</taxon>
        <taxon>Bacteroidota</taxon>
        <taxon>Cytophagia</taxon>
        <taxon>Cytophagales</taxon>
        <taxon>Flectobacillaceae</taxon>
        <taxon>Flectobacillus</taxon>
    </lineage>
</organism>
<keyword evidence="4 12" id="KW-0479">Metal-binding</keyword>
<feature type="binding site" evidence="12">
    <location>
        <position position="146"/>
    </location>
    <ligand>
        <name>Mg(2+)</name>
        <dbReference type="ChEBI" id="CHEBI:18420"/>
        <label>1</label>
    </ligand>
</feature>
<dbReference type="SUPFAM" id="SSF53098">
    <property type="entry name" value="Ribonuclease H-like"/>
    <property type="match status" value="1"/>
</dbReference>
<evidence type="ECO:0000256" key="2">
    <source>
        <dbReference type="ARBA" id="ARBA00022490"/>
    </source>
</evidence>
<evidence type="ECO:0000256" key="8">
    <source>
        <dbReference type="ARBA" id="ARBA00022842"/>
    </source>
</evidence>